<sequence length="228" mass="25985">MEAPQPLLSVESFSYRWLVKPDDTPAGSFRKSFDDASSFIDMDASMPPSRRFSITSFSHDFKFTSPVARFPLDVVHADDLFAQGHILPLFSEPAKVEHLRCRSMDPALPSGNDSRDVAEVITRVSDTTSVSSTERCRQLLKQIFPKRPNFLETFYKIFRLRRLSFRTKLGRKRGHGTRNWVHPQEFPSCSPRISSAFSTDDGRKSSISECSIYEAVLHCKKSIGREMD</sequence>
<proteinExistence type="predicted"/>
<organism evidence="1 2">
    <name type="scientific">Melastoma candidum</name>
    <dbReference type="NCBI Taxonomy" id="119954"/>
    <lineage>
        <taxon>Eukaryota</taxon>
        <taxon>Viridiplantae</taxon>
        <taxon>Streptophyta</taxon>
        <taxon>Embryophyta</taxon>
        <taxon>Tracheophyta</taxon>
        <taxon>Spermatophyta</taxon>
        <taxon>Magnoliopsida</taxon>
        <taxon>eudicotyledons</taxon>
        <taxon>Gunneridae</taxon>
        <taxon>Pentapetalae</taxon>
        <taxon>rosids</taxon>
        <taxon>malvids</taxon>
        <taxon>Myrtales</taxon>
        <taxon>Melastomataceae</taxon>
        <taxon>Melastomatoideae</taxon>
        <taxon>Melastomateae</taxon>
        <taxon>Melastoma</taxon>
    </lineage>
</organism>
<evidence type="ECO:0000313" key="1">
    <source>
        <dbReference type="EMBL" id="KAI4363671.1"/>
    </source>
</evidence>
<comment type="caution">
    <text evidence="1">The sequence shown here is derived from an EMBL/GenBank/DDBJ whole genome shotgun (WGS) entry which is preliminary data.</text>
</comment>
<protein>
    <submittedName>
        <fullName evidence="1">Uncharacterized protein</fullName>
    </submittedName>
</protein>
<reference evidence="2" key="1">
    <citation type="journal article" date="2023" name="Front. Plant Sci.">
        <title>Chromosomal-level genome assembly of Melastoma candidum provides insights into trichome evolution.</title>
        <authorList>
            <person name="Zhong Y."/>
            <person name="Wu W."/>
            <person name="Sun C."/>
            <person name="Zou P."/>
            <person name="Liu Y."/>
            <person name="Dai S."/>
            <person name="Zhou R."/>
        </authorList>
    </citation>
    <scope>NUCLEOTIDE SEQUENCE [LARGE SCALE GENOMIC DNA]</scope>
</reference>
<keyword evidence="2" id="KW-1185">Reference proteome</keyword>
<dbReference type="Proteomes" id="UP001057402">
    <property type="component" value="Chromosome 6"/>
</dbReference>
<gene>
    <name evidence="1" type="ORF">MLD38_019859</name>
</gene>
<name>A0ACB9QBC0_9MYRT</name>
<accession>A0ACB9QBC0</accession>
<evidence type="ECO:0000313" key="2">
    <source>
        <dbReference type="Proteomes" id="UP001057402"/>
    </source>
</evidence>
<dbReference type="EMBL" id="CM042885">
    <property type="protein sequence ID" value="KAI4363671.1"/>
    <property type="molecule type" value="Genomic_DNA"/>
</dbReference>